<gene>
    <name evidence="1" type="ORF">ANPL_00020</name>
</gene>
<dbReference type="EMBL" id="CP046391">
    <property type="protein sequence ID" value="QJC27133.1"/>
    <property type="molecule type" value="Genomic_DNA"/>
</dbReference>
<name>A0A858PX24_9RICK</name>
<evidence type="ECO:0000313" key="2">
    <source>
        <dbReference type="Proteomes" id="UP000500930"/>
    </source>
</evidence>
<evidence type="ECO:0000313" key="1">
    <source>
        <dbReference type="EMBL" id="QJC27133.1"/>
    </source>
</evidence>
<reference evidence="1 2" key="1">
    <citation type="journal article" date="2020" name="Pathogens">
        <title>First Whole Genome Sequence of Anaplasma platys, an Obligate Intracellular Rickettsial Pathogen of Dogs.</title>
        <authorList>
            <person name="Llanes A."/>
            <person name="Rajeev S."/>
        </authorList>
    </citation>
    <scope>NUCLEOTIDE SEQUENCE [LARGE SCALE GENOMIC DNA]</scope>
    <source>
        <strain evidence="1 2">S3</strain>
    </source>
</reference>
<dbReference type="AlphaFoldDB" id="A0A858PX24"/>
<proteinExistence type="predicted"/>
<organism evidence="1 2">
    <name type="scientific">Anaplasma platys</name>
    <dbReference type="NCBI Taxonomy" id="949"/>
    <lineage>
        <taxon>Bacteria</taxon>
        <taxon>Pseudomonadati</taxon>
        <taxon>Pseudomonadota</taxon>
        <taxon>Alphaproteobacteria</taxon>
        <taxon>Rickettsiales</taxon>
        <taxon>Anaplasmataceae</taxon>
        <taxon>Anaplasma</taxon>
    </lineage>
</organism>
<accession>A0A858PX24</accession>
<sequence>MWSVVAPSTTRLSGSRRACYLPLYTGEEGIIFYSRCGLAFLNSQPMTTRYKTHYPTAKSLEFWCPIRLLA</sequence>
<keyword evidence="2" id="KW-1185">Reference proteome</keyword>
<dbReference type="Proteomes" id="UP000500930">
    <property type="component" value="Chromosome"/>
</dbReference>
<protein>
    <submittedName>
        <fullName evidence="1">Uncharacterized protein</fullName>
    </submittedName>
</protein>
<dbReference type="KEGG" id="aplt:ANPL_00020"/>